<evidence type="ECO:0000313" key="5">
    <source>
        <dbReference type="Proteomes" id="UP000322699"/>
    </source>
</evidence>
<dbReference type="EMBL" id="VRLW01000001">
    <property type="protein sequence ID" value="KAA1259396.1"/>
    <property type="molecule type" value="Genomic_DNA"/>
</dbReference>
<dbReference type="InterPro" id="IPR016181">
    <property type="entry name" value="Acyl_CoA_acyltransferase"/>
</dbReference>
<keyword evidence="5" id="KW-1185">Reference proteome</keyword>
<dbReference type="EC" id="2.3.1.183" evidence="4"/>
<evidence type="ECO:0000256" key="2">
    <source>
        <dbReference type="ARBA" id="ARBA00023315"/>
    </source>
</evidence>
<feature type="domain" description="N-acetyltransferase" evidence="3">
    <location>
        <begin position="15"/>
        <end position="179"/>
    </location>
</feature>
<sequence>MGAKINFPTSEYFLMIIRQAHDRDADCIASIYNHYVRIGGATFDKDPWTIGQTRQLLNGSDSGLWVVACQNEDSLSSQLDGWASARPFSVRHGYRFSLESAVYVNDQSKRRGIGRQLMEALIETCQQQSIHYLMARIVAGNEGSIDFHRRLGYEVIGTQKEVGHMDDQWLDVVLLQKLL</sequence>
<evidence type="ECO:0000313" key="4">
    <source>
        <dbReference type="EMBL" id="KAA1259396.1"/>
    </source>
</evidence>
<evidence type="ECO:0000259" key="3">
    <source>
        <dbReference type="PROSITE" id="PS51186"/>
    </source>
</evidence>
<dbReference type="PANTHER" id="PTHR43072:SF23">
    <property type="entry name" value="UPF0039 PROTEIN C11D3.02C"/>
    <property type="match status" value="1"/>
</dbReference>
<dbReference type="Proteomes" id="UP000322699">
    <property type="component" value="Unassembled WGS sequence"/>
</dbReference>
<proteinExistence type="predicted"/>
<name>A0A5B1CFT2_9BACT</name>
<dbReference type="SUPFAM" id="SSF55729">
    <property type="entry name" value="Acyl-CoA N-acyltransferases (Nat)"/>
    <property type="match status" value="1"/>
</dbReference>
<gene>
    <name evidence="4" type="primary">bar</name>
    <name evidence="4" type="ORF">LF1_19280</name>
</gene>
<reference evidence="4 5" key="1">
    <citation type="submission" date="2019-08" db="EMBL/GenBank/DDBJ databases">
        <title>Deep-cultivation of Planctomycetes and their phenomic and genomic characterization uncovers novel biology.</title>
        <authorList>
            <person name="Wiegand S."/>
            <person name="Jogler M."/>
            <person name="Boedeker C."/>
            <person name="Pinto D."/>
            <person name="Vollmers J."/>
            <person name="Rivas-Marin E."/>
            <person name="Kohn T."/>
            <person name="Peeters S.H."/>
            <person name="Heuer A."/>
            <person name="Rast P."/>
            <person name="Oberbeckmann S."/>
            <person name="Bunk B."/>
            <person name="Jeske O."/>
            <person name="Meyerdierks A."/>
            <person name="Storesund J.E."/>
            <person name="Kallscheuer N."/>
            <person name="Luecker S."/>
            <person name="Lage O.M."/>
            <person name="Pohl T."/>
            <person name="Merkel B.J."/>
            <person name="Hornburger P."/>
            <person name="Mueller R.-W."/>
            <person name="Bruemmer F."/>
            <person name="Labrenz M."/>
            <person name="Spormann A.M."/>
            <person name="Op Den Camp H."/>
            <person name="Overmann J."/>
            <person name="Amann R."/>
            <person name="Jetten M.S.M."/>
            <person name="Mascher T."/>
            <person name="Medema M.H."/>
            <person name="Devos D.P."/>
            <person name="Kaster A.-K."/>
            <person name="Ovreas L."/>
            <person name="Rohde M."/>
            <person name="Galperin M.Y."/>
            <person name="Jogler C."/>
        </authorList>
    </citation>
    <scope>NUCLEOTIDE SEQUENCE [LARGE SCALE GENOMIC DNA]</scope>
    <source>
        <strain evidence="4 5">LF1</strain>
    </source>
</reference>
<dbReference type="InterPro" id="IPR000182">
    <property type="entry name" value="GNAT_dom"/>
</dbReference>
<organism evidence="4 5">
    <name type="scientific">Rubripirellula obstinata</name>
    <dbReference type="NCBI Taxonomy" id="406547"/>
    <lineage>
        <taxon>Bacteria</taxon>
        <taxon>Pseudomonadati</taxon>
        <taxon>Planctomycetota</taxon>
        <taxon>Planctomycetia</taxon>
        <taxon>Pirellulales</taxon>
        <taxon>Pirellulaceae</taxon>
        <taxon>Rubripirellula</taxon>
    </lineage>
</organism>
<comment type="caution">
    <text evidence="4">The sequence shown here is derived from an EMBL/GenBank/DDBJ whole genome shotgun (WGS) entry which is preliminary data.</text>
</comment>
<keyword evidence="2 4" id="KW-0012">Acyltransferase</keyword>
<dbReference type="CDD" id="cd04301">
    <property type="entry name" value="NAT_SF"/>
    <property type="match status" value="1"/>
</dbReference>
<dbReference type="GO" id="GO:0102971">
    <property type="term" value="F:phosphinothricin N-acetyltransferase activity"/>
    <property type="evidence" value="ECO:0007669"/>
    <property type="project" value="UniProtKB-EC"/>
</dbReference>
<keyword evidence="1 4" id="KW-0808">Transferase</keyword>
<evidence type="ECO:0000256" key="1">
    <source>
        <dbReference type="ARBA" id="ARBA00022679"/>
    </source>
</evidence>
<dbReference type="OrthoDB" id="9798006at2"/>
<dbReference type="PANTHER" id="PTHR43072">
    <property type="entry name" value="N-ACETYLTRANSFERASE"/>
    <property type="match status" value="1"/>
</dbReference>
<dbReference type="PROSITE" id="PS51186">
    <property type="entry name" value="GNAT"/>
    <property type="match status" value="1"/>
</dbReference>
<protein>
    <submittedName>
        <fullName evidence="4">Phosphinothricin N-acetyltransferase</fullName>
        <ecNumber evidence="4">2.3.1.183</ecNumber>
    </submittedName>
</protein>
<accession>A0A5B1CFT2</accession>
<dbReference type="Gene3D" id="3.40.630.30">
    <property type="match status" value="1"/>
</dbReference>
<dbReference type="AlphaFoldDB" id="A0A5B1CFT2"/>
<dbReference type="Pfam" id="PF13420">
    <property type="entry name" value="Acetyltransf_4"/>
    <property type="match status" value="1"/>
</dbReference>